<reference evidence="1" key="1">
    <citation type="journal article" date="2015" name="Nature">
        <title>Complex archaea that bridge the gap between prokaryotes and eukaryotes.</title>
        <authorList>
            <person name="Spang A."/>
            <person name="Saw J.H."/>
            <person name="Jorgensen S.L."/>
            <person name="Zaremba-Niedzwiedzka K."/>
            <person name="Martijn J."/>
            <person name="Lind A.E."/>
            <person name="van Eijk R."/>
            <person name="Schleper C."/>
            <person name="Guy L."/>
            <person name="Ettema T.J."/>
        </authorList>
    </citation>
    <scope>NUCLEOTIDE SEQUENCE</scope>
</reference>
<protein>
    <submittedName>
        <fullName evidence="1">Uncharacterized protein</fullName>
    </submittedName>
</protein>
<name>A0A0F8XCD1_9ZZZZ</name>
<comment type="caution">
    <text evidence="1">The sequence shown here is derived from an EMBL/GenBank/DDBJ whole genome shotgun (WGS) entry which is preliminary data.</text>
</comment>
<feature type="non-terminal residue" evidence="1">
    <location>
        <position position="30"/>
    </location>
</feature>
<dbReference type="AlphaFoldDB" id="A0A0F8XCD1"/>
<proteinExistence type="predicted"/>
<accession>A0A0F8XCD1</accession>
<evidence type="ECO:0000313" key="1">
    <source>
        <dbReference type="EMBL" id="KKK66842.1"/>
    </source>
</evidence>
<gene>
    <name evidence="1" type="ORF">LCGC14_2960040</name>
</gene>
<dbReference type="EMBL" id="LAZR01059889">
    <property type="protein sequence ID" value="KKK66842.1"/>
    <property type="molecule type" value="Genomic_DNA"/>
</dbReference>
<sequence length="30" mass="3306">MPSAKEKTMRFSKQRTLVDCAPVALANALK</sequence>
<organism evidence="1">
    <name type="scientific">marine sediment metagenome</name>
    <dbReference type="NCBI Taxonomy" id="412755"/>
    <lineage>
        <taxon>unclassified sequences</taxon>
        <taxon>metagenomes</taxon>
        <taxon>ecological metagenomes</taxon>
    </lineage>
</organism>